<accession>A0ABX0U3D2</accession>
<dbReference type="PANTHER" id="PTHR11328:SF24">
    <property type="entry name" value="MAJOR FACILITATOR SUPERFAMILY (MFS) PROFILE DOMAIN-CONTAINING PROTEIN"/>
    <property type="match status" value="1"/>
</dbReference>
<evidence type="ECO:0000256" key="1">
    <source>
        <dbReference type="ARBA" id="ARBA00009617"/>
    </source>
</evidence>
<feature type="transmembrane region" description="Helical" evidence="2">
    <location>
        <begin position="365"/>
        <end position="387"/>
    </location>
</feature>
<dbReference type="PANTHER" id="PTHR11328">
    <property type="entry name" value="MAJOR FACILITATOR SUPERFAMILY DOMAIN-CONTAINING PROTEIN"/>
    <property type="match status" value="1"/>
</dbReference>
<dbReference type="Gene3D" id="1.20.1250.20">
    <property type="entry name" value="MFS general substrate transporter like domains"/>
    <property type="match status" value="2"/>
</dbReference>
<sequence length="445" mass="47014">MATASHESRPGRIEKWAFAGGDFAFNLYWQSVSLYLLYFYTDVVGLPVAWAAGVYAVGLIWDGCVDLGIGIFADRRKGGRGGYRIFLIAGAVPLGLAFVLVYALPWGGTAWSALAIVAVHMLFRSFYAATNVPYSAMTARIATRADDRAEIAGARMLFGTLAGVLVALVTQPLAQRMGGGIGGFAGVAALFAGLACLILLPLGLKARERVGPAITPPKALIGAAGFARNRAFVTLMIAMLSMIVATTVLSKSILYYYKYVIGDGDAAHVGLAAMSIAGGVAIPLWMLAGKRADPRRIWFAASGLSIAALLVFAIANLRSAPAMLAFLIAMQSAIVGFHYAFWAMLPNTVEFGEAATGERREATMFGLAALLQKIAIGASAALFGLLYDAIGYHANMVQAADTIDGMRWIMLAIPIAGLALSALAMAQNPLKRGVHARIVEELGRD</sequence>
<comment type="similarity">
    <text evidence="1">Belongs to the sodium:galactoside symporter (TC 2.A.2) family.</text>
</comment>
<reference evidence="3 4" key="1">
    <citation type="submission" date="2020-03" db="EMBL/GenBank/DDBJ databases">
        <title>Genomic Encyclopedia of Type Strains, Phase IV (KMG-IV): sequencing the most valuable type-strain genomes for metagenomic binning, comparative biology and taxonomic classification.</title>
        <authorList>
            <person name="Goeker M."/>
        </authorList>
    </citation>
    <scope>NUCLEOTIDE SEQUENCE [LARGE SCALE GENOMIC DNA]</scope>
    <source>
        <strain evidence="3 4">DSM 22753</strain>
    </source>
</reference>
<comment type="caution">
    <text evidence="3">The sequence shown here is derived from an EMBL/GenBank/DDBJ whole genome shotgun (WGS) entry which is preliminary data.</text>
</comment>
<gene>
    <name evidence="3" type="ORF">FHT01_001399</name>
</gene>
<dbReference type="InterPro" id="IPR036259">
    <property type="entry name" value="MFS_trans_sf"/>
</dbReference>
<organism evidence="3 4">
    <name type="scientific">Sphingomonas japonica</name>
    <dbReference type="NCBI Taxonomy" id="511662"/>
    <lineage>
        <taxon>Bacteria</taxon>
        <taxon>Pseudomonadati</taxon>
        <taxon>Pseudomonadota</taxon>
        <taxon>Alphaproteobacteria</taxon>
        <taxon>Sphingomonadales</taxon>
        <taxon>Sphingomonadaceae</taxon>
        <taxon>Sphingomonas</taxon>
    </lineage>
</organism>
<feature type="transmembrane region" description="Helical" evidence="2">
    <location>
        <begin position="151"/>
        <end position="169"/>
    </location>
</feature>
<proteinExistence type="inferred from homology"/>
<dbReference type="RefSeq" id="WP_166745454.1">
    <property type="nucleotide sequence ID" value="NZ_BAAAEV010000002.1"/>
</dbReference>
<dbReference type="EMBL" id="JAASQP010000001">
    <property type="protein sequence ID" value="NIJ23857.1"/>
    <property type="molecule type" value="Genomic_DNA"/>
</dbReference>
<dbReference type="InterPro" id="IPR001927">
    <property type="entry name" value="Na/Gal_symport"/>
</dbReference>
<keyword evidence="2" id="KW-0812">Transmembrane</keyword>
<evidence type="ECO:0000313" key="4">
    <source>
        <dbReference type="Proteomes" id="UP000788153"/>
    </source>
</evidence>
<feature type="transmembrane region" description="Helical" evidence="2">
    <location>
        <begin position="110"/>
        <end position="130"/>
    </location>
</feature>
<keyword evidence="4" id="KW-1185">Reference proteome</keyword>
<evidence type="ECO:0000313" key="3">
    <source>
        <dbReference type="EMBL" id="NIJ23857.1"/>
    </source>
</evidence>
<evidence type="ECO:0000256" key="2">
    <source>
        <dbReference type="SAM" id="Phobius"/>
    </source>
</evidence>
<feature type="transmembrane region" description="Helical" evidence="2">
    <location>
        <begin position="266"/>
        <end position="285"/>
    </location>
</feature>
<name>A0ABX0U3D2_9SPHN</name>
<feature type="transmembrane region" description="Helical" evidence="2">
    <location>
        <begin position="85"/>
        <end position="104"/>
    </location>
</feature>
<feature type="transmembrane region" description="Helical" evidence="2">
    <location>
        <begin position="181"/>
        <end position="200"/>
    </location>
</feature>
<dbReference type="Proteomes" id="UP000788153">
    <property type="component" value="Unassembled WGS sequence"/>
</dbReference>
<protein>
    <submittedName>
        <fullName evidence="3">GPH family glycoside/pentoside/hexuronide:cation symporter</fullName>
    </submittedName>
</protein>
<dbReference type="InterPro" id="IPR039672">
    <property type="entry name" value="MFS_2"/>
</dbReference>
<dbReference type="NCBIfam" id="TIGR00792">
    <property type="entry name" value="gph"/>
    <property type="match status" value="1"/>
</dbReference>
<dbReference type="SUPFAM" id="SSF103473">
    <property type="entry name" value="MFS general substrate transporter"/>
    <property type="match status" value="1"/>
</dbReference>
<feature type="transmembrane region" description="Helical" evidence="2">
    <location>
        <begin position="297"/>
        <end position="317"/>
    </location>
</feature>
<keyword evidence="2" id="KW-0472">Membrane</keyword>
<keyword evidence="2" id="KW-1133">Transmembrane helix</keyword>
<feature type="transmembrane region" description="Helical" evidence="2">
    <location>
        <begin position="231"/>
        <end position="254"/>
    </location>
</feature>
<feature type="transmembrane region" description="Helical" evidence="2">
    <location>
        <begin position="323"/>
        <end position="345"/>
    </location>
</feature>
<dbReference type="Pfam" id="PF13347">
    <property type="entry name" value="MFS_2"/>
    <property type="match status" value="1"/>
</dbReference>
<feature type="transmembrane region" description="Helical" evidence="2">
    <location>
        <begin position="407"/>
        <end position="426"/>
    </location>
</feature>